<keyword evidence="2" id="KW-1003">Cell membrane</keyword>
<evidence type="ECO:0000256" key="4">
    <source>
        <dbReference type="ARBA" id="ARBA00022692"/>
    </source>
</evidence>
<dbReference type="InterPro" id="IPR004117">
    <property type="entry name" value="7tm6_olfct_rcpt"/>
</dbReference>
<dbReference type="EMBL" id="JADYXP020000001">
    <property type="protein sequence ID" value="KAL0134012.1"/>
    <property type="molecule type" value="Genomic_DNA"/>
</dbReference>
<dbReference type="Pfam" id="PF02949">
    <property type="entry name" value="7tm_6"/>
    <property type="match status" value="1"/>
</dbReference>
<evidence type="ECO:0000256" key="5">
    <source>
        <dbReference type="ARBA" id="ARBA00022725"/>
    </source>
</evidence>
<keyword evidence="7 10" id="KW-0472">Membrane</keyword>
<dbReference type="GO" id="GO:0007165">
    <property type="term" value="P:signal transduction"/>
    <property type="evidence" value="ECO:0007669"/>
    <property type="project" value="UniProtKB-KW"/>
</dbReference>
<organism evidence="11 12">
    <name type="scientific">Cardiocondyla obscurior</name>
    <dbReference type="NCBI Taxonomy" id="286306"/>
    <lineage>
        <taxon>Eukaryota</taxon>
        <taxon>Metazoa</taxon>
        <taxon>Ecdysozoa</taxon>
        <taxon>Arthropoda</taxon>
        <taxon>Hexapoda</taxon>
        <taxon>Insecta</taxon>
        <taxon>Pterygota</taxon>
        <taxon>Neoptera</taxon>
        <taxon>Endopterygota</taxon>
        <taxon>Hymenoptera</taxon>
        <taxon>Apocrita</taxon>
        <taxon>Aculeata</taxon>
        <taxon>Formicoidea</taxon>
        <taxon>Formicidae</taxon>
        <taxon>Myrmicinae</taxon>
        <taxon>Cardiocondyla</taxon>
    </lineage>
</organism>
<dbReference type="PANTHER" id="PTHR21137">
    <property type="entry name" value="ODORANT RECEPTOR"/>
    <property type="match status" value="1"/>
</dbReference>
<keyword evidence="3" id="KW-0716">Sensory transduction</keyword>
<evidence type="ECO:0000256" key="10">
    <source>
        <dbReference type="SAM" id="Phobius"/>
    </source>
</evidence>
<evidence type="ECO:0000256" key="3">
    <source>
        <dbReference type="ARBA" id="ARBA00022606"/>
    </source>
</evidence>
<keyword evidence="9" id="KW-0807">Transducer</keyword>
<dbReference type="AlphaFoldDB" id="A0AAW2H371"/>
<comment type="caution">
    <text evidence="11">The sequence shown here is derived from an EMBL/GenBank/DDBJ whole genome shotgun (WGS) entry which is preliminary data.</text>
</comment>
<feature type="transmembrane region" description="Helical" evidence="10">
    <location>
        <begin position="182"/>
        <end position="207"/>
    </location>
</feature>
<dbReference type="GO" id="GO:0005886">
    <property type="term" value="C:plasma membrane"/>
    <property type="evidence" value="ECO:0007669"/>
    <property type="project" value="UniProtKB-SubCell"/>
</dbReference>
<dbReference type="GO" id="GO:0004984">
    <property type="term" value="F:olfactory receptor activity"/>
    <property type="evidence" value="ECO:0007669"/>
    <property type="project" value="InterPro"/>
</dbReference>
<name>A0AAW2H371_9HYME</name>
<sequence length="339" mass="38538">MENEVDSMTTVSRSVEYGLRMIGVWPGTSCAILLKVLSISSMIVFQVFQYQHVIVNFGEEDLTILMDALSVTFAYTLLLIKMLIFSFNARLLNEIMRCMIKDWKECDISGEYTMTRTAHVSRWVSNVIIFSHMTSVFLYAIGTLMKIKTENQTDNRELIIKMEIPFEIQSTPVHVAVLVTQFIHQTCAAGMVGVLNSLLIILVLHVCGQIDIVRQKLSEITQKTMERKNVGQNVNESIMKMLIVRHQEIIGFSKNIEALYSNIALIQFVSNTLMIGDSAYESLWYELNPTEKKDIHIVIVRSQKHLTLTIGKVLELSLKQFANIVKASASYVSVLHAMY</sequence>
<reference evidence="11 12" key="1">
    <citation type="submission" date="2023-03" db="EMBL/GenBank/DDBJ databases">
        <title>High recombination rates correlate with genetic variation in Cardiocondyla obscurior ants.</title>
        <authorList>
            <person name="Errbii M."/>
        </authorList>
    </citation>
    <scope>NUCLEOTIDE SEQUENCE [LARGE SCALE GENOMIC DNA]</scope>
    <source>
        <strain evidence="11">Alpha-2009</strain>
        <tissue evidence="11">Whole body</tissue>
    </source>
</reference>
<evidence type="ECO:0000256" key="7">
    <source>
        <dbReference type="ARBA" id="ARBA00023136"/>
    </source>
</evidence>
<evidence type="ECO:0000256" key="2">
    <source>
        <dbReference type="ARBA" id="ARBA00022475"/>
    </source>
</evidence>
<dbReference type="PANTHER" id="PTHR21137:SF35">
    <property type="entry name" value="ODORANT RECEPTOR 19A-RELATED"/>
    <property type="match status" value="1"/>
</dbReference>
<gene>
    <name evidence="11" type="ORF">PUN28_001129</name>
</gene>
<keyword evidence="4 10" id="KW-0812">Transmembrane</keyword>
<evidence type="ECO:0000313" key="12">
    <source>
        <dbReference type="Proteomes" id="UP001430953"/>
    </source>
</evidence>
<feature type="transmembrane region" description="Helical" evidence="10">
    <location>
        <begin position="123"/>
        <end position="141"/>
    </location>
</feature>
<keyword evidence="5" id="KW-0552">Olfaction</keyword>
<keyword evidence="6 10" id="KW-1133">Transmembrane helix</keyword>
<evidence type="ECO:0008006" key="13">
    <source>
        <dbReference type="Google" id="ProtNLM"/>
    </source>
</evidence>
<keyword evidence="12" id="KW-1185">Reference proteome</keyword>
<feature type="transmembrane region" description="Helical" evidence="10">
    <location>
        <begin position="21"/>
        <end position="48"/>
    </location>
</feature>
<feature type="transmembrane region" description="Helical" evidence="10">
    <location>
        <begin position="68"/>
        <end position="87"/>
    </location>
</feature>
<comment type="subcellular location">
    <subcellularLocation>
        <location evidence="1">Cell membrane</location>
        <topology evidence="1">Multi-pass membrane protein</topology>
    </subcellularLocation>
</comment>
<evidence type="ECO:0000256" key="6">
    <source>
        <dbReference type="ARBA" id="ARBA00022989"/>
    </source>
</evidence>
<evidence type="ECO:0000256" key="9">
    <source>
        <dbReference type="ARBA" id="ARBA00023224"/>
    </source>
</evidence>
<dbReference type="GO" id="GO:0005549">
    <property type="term" value="F:odorant binding"/>
    <property type="evidence" value="ECO:0007669"/>
    <property type="project" value="InterPro"/>
</dbReference>
<evidence type="ECO:0000256" key="8">
    <source>
        <dbReference type="ARBA" id="ARBA00023170"/>
    </source>
</evidence>
<keyword evidence="8" id="KW-0675">Receptor</keyword>
<evidence type="ECO:0000256" key="1">
    <source>
        <dbReference type="ARBA" id="ARBA00004651"/>
    </source>
</evidence>
<accession>A0AAW2H371</accession>
<evidence type="ECO:0000313" key="11">
    <source>
        <dbReference type="EMBL" id="KAL0134012.1"/>
    </source>
</evidence>
<proteinExistence type="predicted"/>
<protein>
    <recommendedName>
        <fullName evidence="13">Odorant receptor</fullName>
    </recommendedName>
</protein>
<dbReference type="Proteomes" id="UP001430953">
    <property type="component" value="Unassembled WGS sequence"/>
</dbReference>